<feature type="transmembrane region" description="Helical" evidence="1">
    <location>
        <begin position="55"/>
        <end position="72"/>
    </location>
</feature>
<dbReference type="AlphaFoldDB" id="A0A7V5NXZ3"/>
<dbReference type="SUPFAM" id="SSF82866">
    <property type="entry name" value="Multidrug efflux transporter AcrB transmembrane domain"/>
    <property type="match status" value="2"/>
</dbReference>
<keyword evidence="1" id="KW-0812">Transmembrane</keyword>
<feature type="transmembrane region" description="Helical" evidence="1">
    <location>
        <begin position="511"/>
        <end position="532"/>
    </location>
</feature>
<dbReference type="PRINTS" id="PR00702">
    <property type="entry name" value="ACRIFLAVINRP"/>
</dbReference>
<keyword evidence="1" id="KW-1133">Transmembrane helix</keyword>
<dbReference type="Gene3D" id="1.20.1640.10">
    <property type="entry name" value="Multidrug efflux transporter AcrB transmembrane domain"/>
    <property type="match status" value="2"/>
</dbReference>
<proteinExistence type="predicted"/>
<sequence length="624" mass="68881">NMISTFAFLLVLGVIVDDAIIVGEAIHTNVEDNLNGEQTGLQAAVNGVNMVVKPVIFAALTTMIFFAPWMFLSGPARTFTRAISLVVILALTFSLIESLLILPAHLSHLKPANPKNPLTRLQTRLSNSLIYFAQKVYQPIIRFVLRRRYLTAAGFIAMMVLSIGLLSNGLVKTVFQPSPESDQITITIDLPQGTPYTRTLQVLKRVQEAERTLEREINTKATDQTTGKKSKLIENWYTRARDNQVLALVKLVPPETRSLSIEKTADRLRALIGDIPDAETIKVEYQDGDNSPAIQYVLNAKNPDALNAAAQDLMAKLRSFKGVYNVINDTESSADEILFDLKPGAQALGITRSDVARQLRNGFFGAEVQRLPRDGQDVRVFVRYPQRDRDSLEFLGQVKIRTQDGRQIPLAEVAELRFGKGVAQILRRERQRAIVVSAEVLPERISEIREALKNDFFDGFDKRHPEVTRGNIGRAEGQAQFVKELGVLGLLAIGIAYFLVAVAFRSYFEPLLILLAAIPFCFTGAMIGHLLLGLPLSLLSYLGISAAAGVAVNDNLVLLDYVHKLRDRGVDGAQALVQAGVRRFRPILLTSLTTFVGLLPLIADRSLQAKWLIPVGIGLAFGVL</sequence>
<dbReference type="Pfam" id="PF00873">
    <property type="entry name" value="ACR_tran"/>
    <property type="match status" value="1"/>
</dbReference>
<dbReference type="InterPro" id="IPR027463">
    <property type="entry name" value="AcrB_DN_DC_subdom"/>
</dbReference>
<dbReference type="GO" id="GO:0042910">
    <property type="term" value="F:xenobiotic transmembrane transporter activity"/>
    <property type="evidence" value="ECO:0007669"/>
    <property type="project" value="TreeGrafter"/>
</dbReference>
<keyword evidence="1" id="KW-0472">Membrane</keyword>
<dbReference type="PANTHER" id="PTHR32063:SF33">
    <property type="entry name" value="RND SUPERFAMILY EFFLUX PUMP PERMEASE COMPONENT"/>
    <property type="match status" value="1"/>
</dbReference>
<name>A0A7V5NXZ3_9PROT</name>
<evidence type="ECO:0000256" key="1">
    <source>
        <dbReference type="SAM" id="Phobius"/>
    </source>
</evidence>
<feature type="transmembrane region" description="Helical" evidence="1">
    <location>
        <begin position="485"/>
        <end position="504"/>
    </location>
</feature>
<dbReference type="Proteomes" id="UP000885806">
    <property type="component" value="Unassembled WGS sequence"/>
</dbReference>
<feature type="transmembrane region" description="Helical" evidence="1">
    <location>
        <begin position="149"/>
        <end position="171"/>
    </location>
</feature>
<dbReference type="Gene3D" id="3.30.70.1440">
    <property type="entry name" value="Multidrug efflux transporter AcrB pore domain"/>
    <property type="match status" value="1"/>
</dbReference>
<dbReference type="Gene3D" id="3.30.70.1430">
    <property type="entry name" value="Multidrug efflux transporter AcrB pore domain"/>
    <property type="match status" value="1"/>
</dbReference>
<feature type="transmembrane region" description="Helical" evidence="1">
    <location>
        <begin position="79"/>
        <end position="101"/>
    </location>
</feature>
<protein>
    <submittedName>
        <fullName evidence="2">Efflux RND transporter permease subunit</fullName>
    </submittedName>
</protein>
<accession>A0A7V5NXZ3</accession>
<dbReference type="Gene3D" id="3.30.2090.10">
    <property type="entry name" value="Multidrug efflux transporter AcrB TolC docking domain, DN and DC subdomains"/>
    <property type="match status" value="1"/>
</dbReference>
<reference evidence="2" key="1">
    <citation type="journal article" date="2020" name="mSystems">
        <title>Genome- and Community-Level Interaction Insights into Carbon Utilization and Element Cycling Functions of Hydrothermarchaeota in Hydrothermal Sediment.</title>
        <authorList>
            <person name="Zhou Z."/>
            <person name="Liu Y."/>
            <person name="Xu W."/>
            <person name="Pan J."/>
            <person name="Luo Z.H."/>
            <person name="Li M."/>
        </authorList>
    </citation>
    <scope>NUCLEOTIDE SEQUENCE [LARGE SCALE GENOMIC DNA]</scope>
    <source>
        <strain evidence="2">HyVt-538</strain>
    </source>
</reference>
<dbReference type="SUPFAM" id="SSF82714">
    <property type="entry name" value="Multidrug efflux transporter AcrB TolC docking domain, DN and DC subdomains"/>
    <property type="match status" value="1"/>
</dbReference>
<comment type="caution">
    <text evidence="2">The sequence shown here is derived from an EMBL/GenBank/DDBJ whole genome shotgun (WGS) entry which is preliminary data.</text>
</comment>
<feature type="non-terminal residue" evidence="2">
    <location>
        <position position="624"/>
    </location>
</feature>
<organism evidence="2">
    <name type="scientific">Hellea balneolensis</name>
    <dbReference type="NCBI Taxonomy" id="287478"/>
    <lineage>
        <taxon>Bacteria</taxon>
        <taxon>Pseudomonadati</taxon>
        <taxon>Pseudomonadota</taxon>
        <taxon>Alphaproteobacteria</taxon>
        <taxon>Maricaulales</taxon>
        <taxon>Robiginitomaculaceae</taxon>
        <taxon>Hellea</taxon>
    </lineage>
</organism>
<dbReference type="InterPro" id="IPR001036">
    <property type="entry name" value="Acrflvin-R"/>
</dbReference>
<gene>
    <name evidence="2" type="ORF">ENK01_03975</name>
</gene>
<dbReference type="EMBL" id="DROP01000265">
    <property type="protein sequence ID" value="HHI89091.1"/>
    <property type="molecule type" value="Genomic_DNA"/>
</dbReference>
<dbReference type="SUPFAM" id="SSF82693">
    <property type="entry name" value="Multidrug efflux transporter AcrB pore domain, PN1, PN2, PC1 and PC2 subdomains"/>
    <property type="match status" value="1"/>
</dbReference>
<feature type="non-terminal residue" evidence="2">
    <location>
        <position position="1"/>
    </location>
</feature>
<dbReference type="GO" id="GO:0005886">
    <property type="term" value="C:plasma membrane"/>
    <property type="evidence" value="ECO:0007669"/>
    <property type="project" value="TreeGrafter"/>
</dbReference>
<feature type="transmembrane region" description="Helical" evidence="1">
    <location>
        <begin position="538"/>
        <end position="562"/>
    </location>
</feature>
<dbReference type="PANTHER" id="PTHR32063">
    <property type="match status" value="1"/>
</dbReference>
<evidence type="ECO:0000313" key="2">
    <source>
        <dbReference type="EMBL" id="HHI89091.1"/>
    </source>
</evidence>